<dbReference type="PANTHER" id="PTHR31442">
    <property type="entry name" value="HOMEODOMAIN-LIKE SUPERFAMILY PROTEIN-RELATED"/>
    <property type="match status" value="1"/>
</dbReference>
<dbReference type="InterPro" id="IPR044841">
    <property type="entry name" value="LUX/BOA-like"/>
</dbReference>
<organism evidence="7 8">
    <name type="scientific">Stylosanthes scabra</name>
    <dbReference type="NCBI Taxonomy" id="79078"/>
    <lineage>
        <taxon>Eukaryota</taxon>
        <taxon>Viridiplantae</taxon>
        <taxon>Streptophyta</taxon>
        <taxon>Embryophyta</taxon>
        <taxon>Tracheophyta</taxon>
        <taxon>Spermatophyta</taxon>
        <taxon>Magnoliopsida</taxon>
        <taxon>eudicotyledons</taxon>
        <taxon>Gunneridae</taxon>
        <taxon>Pentapetalae</taxon>
        <taxon>rosids</taxon>
        <taxon>fabids</taxon>
        <taxon>Fabales</taxon>
        <taxon>Fabaceae</taxon>
        <taxon>Papilionoideae</taxon>
        <taxon>50 kb inversion clade</taxon>
        <taxon>dalbergioids sensu lato</taxon>
        <taxon>Dalbergieae</taxon>
        <taxon>Pterocarpus clade</taxon>
        <taxon>Stylosanthes</taxon>
    </lineage>
</organism>
<dbReference type="InterPro" id="IPR017930">
    <property type="entry name" value="Myb_dom"/>
</dbReference>
<feature type="compositionally biased region" description="Pro residues" evidence="5">
    <location>
        <begin position="30"/>
        <end position="54"/>
    </location>
</feature>
<gene>
    <name evidence="7" type="ORF">PIB30_032132</name>
</gene>
<feature type="region of interest" description="Disordered" evidence="5">
    <location>
        <begin position="395"/>
        <end position="414"/>
    </location>
</feature>
<evidence type="ECO:0000259" key="6">
    <source>
        <dbReference type="PROSITE" id="PS51294"/>
    </source>
</evidence>
<comment type="caution">
    <text evidence="7">The sequence shown here is derived from an EMBL/GenBank/DDBJ whole genome shotgun (WGS) entry which is preliminary data.</text>
</comment>
<dbReference type="Proteomes" id="UP001341840">
    <property type="component" value="Unassembled WGS sequence"/>
</dbReference>
<feature type="compositionally biased region" description="Basic residues" evidence="5">
    <location>
        <begin position="1"/>
        <end position="12"/>
    </location>
</feature>
<reference evidence="7 8" key="1">
    <citation type="journal article" date="2023" name="Plants (Basel)">
        <title>Bridging the Gap: Combining Genomics and Transcriptomics Approaches to Understand Stylosanthes scabra, an Orphan Legume from the Brazilian Caatinga.</title>
        <authorList>
            <person name="Ferreira-Neto J.R.C."/>
            <person name="da Silva M.D."/>
            <person name="Binneck E."/>
            <person name="de Melo N.F."/>
            <person name="da Silva R.H."/>
            <person name="de Melo A.L.T.M."/>
            <person name="Pandolfi V."/>
            <person name="Bustamante F.O."/>
            <person name="Brasileiro-Vidal A.C."/>
            <person name="Benko-Iseppon A.M."/>
        </authorList>
    </citation>
    <scope>NUCLEOTIDE SEQUENCE [LARGE SCALE GENOMIC DNA]</scope>
    <source>
        <tissue evidence="7">Leaves</tissue>
    </source>
</reference>
<dbReference type="InterPro" id="IPR006447">
    <property type="entry name" value="Myb_dom_plants"/>
</dbReference>
<keyword evidence="3" id="KW-0804">Transcription</keyword>
<proteinExistence type="predicted"/>
<dbReference type="Gene3D" id="1.10.10.60">
    <property type="entry name" value="Homeodomain-like"/>
    <property type="match status" value="1"/>
</dbReference>
<name>A0ABU6WDB5_9FABA</name>
<dbReference type="NCBIfam" id="TIGR01557">
    <property type="entry name" value="myb_SHAQKYF"/>
    <property type="match status" value="1"/>
</dbReference>
<dbReference type="PROSITE" id="PS51294">
    <property type="entry name" value="HTH_MYB"/>
    <property type="match status" value="1"/>
</dbReference>
<evidence type="ECO:0000256" key="4">
    <source>
        <dbReference type="ARBA" id="ARBA00023242"/>
    </source>
</evidence>
<evidence type="ECO:0000256" key="1">
    <source>
        <dbReference type="ARBA" id="ARBA00004123"/>
    </source>
</evidence>
<feature type="domain" description="HTH myb-type" evidence="6">
    <location>
        <begin position="111"/>
        <end position="170"/>
    </location>
</feature>
<dbReference type="EMBL" id="JASCZI010181383">
    <property type="protein sequence ID" value="MED6182801.1"/>
    <property type="molecule type" value="Genomic_DNA"/>
</dbReference>
<evidence type="ECO:0000313" key="7">
    <source>
        <dbReference type="EMBL" id="MED6182801.1"/>
    </source>
</evidence>
<evidence type="ECO:0000256" key="2">
    <source>
        <dbReference type="ARBA" id="ARBA00023015"/>
    </source>
</evidence>
<dbReference type="InterPro" id="IPR009057">
    <property type="entry name" value="Homeodomain-like_sf"/>
</dbReference>
<feature type="region of interest" description="Disordered" evidence="5">
    <location>
        <begin position="1"/>
        <end position="114"/>
    </location>
</feature>
<feature type="compositionally biased region" description="Low complexity" evidence="5">
    <location>
        <begin position="100"/>
        <end position="109"/>
    </location>
</feature>
<dbReference type="PANTHER" id="PTHR31442:SF40">
    <property type="entry name" value="HOMEODOMAIN-LIKE SUPERFAMILY PROTEIN"/>
    <property type="match status" value="1"/>
</dbReference>
<evidence type="ECO:0000256" key="5">
    <source>
        <dbReference type="SAM" id="MobiDB-lite"/>
    </source>
</evidence>
<accession>A0ABU6WDB5</accession>
<feature type="compositionally biased region" description="Low complexity" evidence="5">
    <location>
        <begin position="55"/>
        <end position="69"/>
    </location>
</feature>
<evidence type="ECO:0000256" key="3">
    <source>
        <dbReference type="ARBA" id="ARBA00023163"/>
    </source>
</evidence>
<protein>
    <recommendedName>
        <fullName evidence="6">HTH myb-type domain-containing protein</fullName>
    </recommendedName>
</protein>
<keyword evidence="8" id="KW-1185">Reference proteome</keyword>
<comment type="subcellular location">
    <subcellularLocation>
        <location evidence="1">Nucleus</location>
    </subcellularLocation>
</comment>
<dbReference type="SUPFAM" id="SSF46689">
    <property type="entry name" value="Homeodomain-like"/>
    <property type="match status" value="1"/>
</dbReference>
<sequence>MPRKASSLHKMKPIQWNHRMPQRNEKPGPQLEPKPVPAPAPAPVLEPIPVPVSAPAPTVTTAPAPEAAPLDSEGEGVIPSPSPPSSITSSSKRRKRKSSEMSNSEGESSGTKHKKKVIWTNSLHSLFLVAIRHIGLDKAVPKKILEIMNVPNLTRENIASHLQKYRIFLRKVAEKGILEGLSERTLRSRFAADLPIDLIREMQASIQKLNNTKIFLPTTPLIRALLGRNYPLYYNYPANNNGVRPTYPAPTTSMYPQNYAQPPPMGINNNNNLQNQRYGGPMMYNYHQSYGQPPMGNNNYHQSYDLGMGNMVSMGNPNNNNNMALMNAAAAAPSYYPNYNFGGEILGVRGHGGFNNNDNSSNVNGFGFNGNYPAMVQGYYAPPPPAAAVNNNYSSGGSCNSESSVTSTVSAGSNEDQPIQVDDYVLSNLYFMMEDMRLLAESEQAAKNQEGNNAFFMPASSYTSSNVIMQSPQQVGGNQVPDDFFDFSGSAIVMQQTQISGDLIVPSAANNMNLPTEIPITTNDYIPIQASIYNTTFY</sequence>
<evidence type="ECO:0000313" key="8">
    <source>
        <dbReference type="Proteomes" id="UP001341840"/>
    </source>
</evidence>
<keyword evidence="2" id="KW-0805">Transcription regulation</keyword>
<keyword evidence="4" id="KW-0539">Nucleus</keyword>